<dbReference type="GO" id="GO:0004518">
    <property type="term" value="F:nuclease activity"/>
    <property type="evidence" value="ECO:0007669"/>
    <property type="project" value="UniProtKB-KW"/>
</dbReference>
<dbReference type="Pfam" id="PF13638">
    <property type="entry name" value="PIN_4"/>
    <property type="match status" value="1"/>
</dbReference>
<keyword evidence="2" id="KW-0479">Metal-binding</keyword>
<dbReference type="InterPro" id="IPR029060">
    <property type="entry name" value="PIN-like_dom_sf"/>
</dbReference>
<dbReference type="EMBL" id="CP163431">
    <property type="protein sequence ID" value="XDQ01688.1"/>
    <property type="molecule type" value="Genomic_DNA"/>
</dbReference>
<proteinExistence type="predicted"/>
<reference evidence="7" key="1">
    <citation type="submission" date="2024-07" db="EMBL/GenBank/DDBJ databases">
        <authorList>
            <person name="Yu S.T."/>
        </authorList>
    </citation>
    <scope>NUCLEOTIDE SEQUENCE</scope>
    <source>
        <strain evidence="7">R08</strain>
    </source>
</reference>
<name>A0AB39MA05_9ACTN</name>
<evidence type="ECO:0000256" key="1">
    <source>
        <dbReference type="ARBA" id="ARBA00022722"/>
    </source>
</evidence>
<evidence type="ECO:0000259" key="6">
    <source>
        <dbReference type="Pfam" id="PF13638"/>
    </source>
</evidence>
<keyword evidence="4" id="KW-0460">Magnesium</keyword>
<organism evidence="7">
    <name type="scientific">Streptomyces sp. R08</name>
    <dbReference type="NCBI Taxonomy" id="3238624"/>
    <lineage>
        <taxon>Bacteria</taxon>
        <taxon>Bacillati</taxon>
        <taxon>Actinomycetota</taxon>
        <taxon>Actinomycetes</taxon>
        <taxon>Kitasatosporales</taxon>
        <taxon>Streptomycetaceae</taxon>
        <taxon>Streptomyces</taxon>
    </lineage>
</organism>
<dbReference type="InterPro" id="IPR002716">
    <property type="entry name" value="PIN_dom"/>
</dbReference>
<evidence type="ECO:0000313" key="7">
    <source>
        <dbReference type="EMBL" id="XDQ01688.1"/>
    </source>
</evidence>
<keyword evidence="5" id="KW-0175">Coiled coil</keyword>
<dbReference type="GO" id="GO:0046872">
    <property type="term" value="F:metal ion binding"/>
    <property type="evidence" value="ECO:0007669"/>
    <property type="project" value="UniProtKB-KW"/>
</dbReference>
<dbReference type="GO" id="GO:0016787">
    <property type="term" value="F:hydrolase activity"/>
    <property type="evidence" value="ECO:0007669"/>
    <property type="project" value="UniProtKB-KW"/>
</dbReference>
<evidence type="ECO:0000256" key="5">
    <source>
        <dbReference type="SAM" id="Coils"/>
    </source>
</evidence>
<feature type="domain" description="PIN" evidence="6">
    <location>
        <begin position="163"/>
        <end position="275"/>
    </location>
</feature>
<dbReference type="RefSeq" id="WP_329556522.1">
    <property type="nucleotide sequence ID" value="NZ_CP163431.1"/>
</dbReference>
<dbReference type="PANTHER" id="PTHR16161:SF0">
    <property type="entry name" value="TRANSCRIPTIONAL PROTEIN SWT1"/>
    <property type="match status" value="1"/>
</dbReference>
<dbReference type="SUPFAM" id="SSF88723">
    <property type="entry name" value="PIN domain-like"/>
    <property type="match status" value="1"/>
</dbReference>
<dbReference type="AlphaFoldDB" id="A0AB39MA05"/>
<gene>
    <name evidence="7" type="ORF">AB5J58_16455</name>
</gene>
<accession>A0AB39MA05</accession>
<dbReference type="PANTHER" id="PTHR16161">
    <property type="entry name" value="TRANSCRIPTIONAL PROTEIN SWT1"/>
    <property type="match status" value="1"/>
</dbReference>
<dbReference type="InterPro" id="IPR052626">
    <property type="entry name" value="SWT1_Regulator"/>
</dbReference>
<sequence length="294" mass="32835">MRLKPGITLEHADDVLRRAEATWGNARGAQDYYRAYTDAVHDTYPTLGQAFAVPDLAAGLHSTAYWNLLAVNGAHAEIGFTTDRVVANNVAWTQRARNHALSTEIENQVKALEQARAELEELKKLAARPGLPVVYDTNMLNHWQQPGDILWRDVFRAQRERIPDTRLVIPLRVIDELDRQKYGPSSGDLARKAATAIRYLERVLRDRQPGESVHLRDGVTLEVWVDTDDRGGDADLSILRCAADLDNLHPATGARVLTDDVGMRLRAHQLGLKVVCLPEAHRKKGTALDEVPPQ</sequence>
<feature type="coiled-coil region" evidence="5">
    <location>
        <begin position="98"/>
        <end position="125"/>
    </location>
</feature>
<evidence type="ECO:0000256" key="3">
    <source>
        <dbReference type="ARBA" id="ARBA00022801"/>
    </source>
</evidence>
<dbReference type="Gene3D" id="3.40.50.1010">
    <property type="entry name" value="5'-nuclease"/>
    <property type="match status" value="1"/>
</dbReference>
<keyword evidence="1" id="KW-0540">Nuclease</keyword>
<evidence type="ECO:0000256" key="2">
    <source>
        <dbReference type="ARBA" id="ARBA00022723"/>
    </source>
</evidence>
<protein>
    <submittedName>
        <fullName evidence="7">PIN domain-containing protein</fullName>
    </submittedName>
</protein>
<evidence type="ECO:0000256" key="4">
    <source>
        <dbReference type="ARBA" id="ARBA00022842"/>
    </source>
</evidence>
<keyword evidence="3" id="KW-0378">Hydrolase</keyword>